<proteinExistence type="predicted"/>
<gene>
    <name evidence="1" type="primary">ORF335</name>
</gene>
<sequence>TWANQQQHNVIVEQQALSRSLQPTYGHIPESYIPTNGYTPPQEHLQYSSVPQDHPVLLKSLSVPSHHAEGNTQQITPLIFQYPNHSIHNLSSQ</sequence>
<organism evidence="1">
    <name type="scientific">Arion vulgaris</name>
    <dbReference type="NCBI Taxonomy" id="1028688"/>
    <lineage>
        <taxon>Eukaryota</taxon>
        <taxon>Metazoa</taxon>
        <taxon>Spiralia</taxon>
        <taxon>Lophotrochozoa</taxon>
        <taxon>Mollusca</taxon>
        <taxon>Gastropoda</taxon>
        <taxon>Heterobranchia</taxon>
        <taxon>Euthyneura</taxon>
        <taxon>Panpulmonata</taxon>
        <taxon>Eupulmonata</taxon>
        <taxon>Stylommatophora</taxon>
        <taxon>Helicina</taxon>
        <taxon>Arionoidea</taxon>
        <taxon>Arionidae</taxon>
        <taxon>Arion</taxon>
    </lineage>
</organism>
<name>A0A0B6XT08_9EUPU</name>
<protein>
    <submittedName>
        <fullName evidence="1">Uncharacterized protein</fullName>
    </submittedName>
</protein>
<feature type="non-terminal residue" evidence="1">
    <location>
        <position position="93"/>
    </location>
</feature>
<reference evidence="1" key="1">
    <citation type="submission" date="2014-12" db="EMBL/GenBank/DDBJ databases">
        <title>Insight into the proteome of Arion vulgaris.</title>
        <authorList>
            <person name="Aradska J."/>
            <person name="Bulat T."/>
            <person name="Smidak R."/>
            <person name="Sarate P."/>
            <person name="Gangsoo J."/>
            <person name="Sialana F."/>
            <person name="Bilban M."/>
            <person name="Lubec G."/>
        </authorList>
    </citation>
    <scope>NUCLEOTIDE SEQUENCE</scope>
    <source>
        <tissue evidence="1">Skin</tissue>
    </source>
</reference>
<feature type="non-terminal residue" evidence="1">
    <location>
        <position position="1"/>
    </location>
</feature>
<dbReference type="EMBL" id="HACG01000139">
    <property type="protein sequence ID" value="CEK47004.1"/>
    <property type="molecule type" value="Transcribed_RNA"/>
</dbReference>
<accession>A0A0B6XT08</accession>
<evidence type="ECO:0000313" key="1">
    <source>
        <dbReference type="EMBL" id="CEK47004.1"/>
    </source>
</evidence>
<dbReference type="AlphaFoldDB" id="A0A0B6XT08"/>